<feature type="region of interest" description="Disordered" evidence="2">
    <location>
        <begin position="1"/>
        <end position="22"/>
    </location>
</feature>
<keyword evidence="1" id="KW-0175">Coiled coil</keyword>
<evidence type="ECO:0000256" key="1">
    <source>
        <dbReference type="SAM" id="Coils"/>
    </source>
</evidence>
<proteinExistence type="predicted"/>
<evidence type="ECO:0000313" key="4">
    <source>
        <dbReference type="Proteomes" id="UP000748531"/>
    </source>
</evidence>
<keyword evidence="4" id="KW-1185">Reference proteome</keyword>
<accession>A0A8J4SRL4</accession>
<gene>
    <name evidence="3" type="ORF">PHET_02697</name>
</gene>
<organism evidence="3 4">
    <name type="scientific">Paragonimus heterotremus</name>
    <dbReference type="NCBI Taxonomy" id="100268"/>
    <lineage>
        <taxon>Eukaryota</taxon>
        <taxon>Metazoa</taxon>
        <taxon>Spiralia</taxon>
        <taxon>Lophotrochozoa</taxon>
        <taxon>Platyhelminthes</taxon>
        <taxon>Trematoda</taxon>
        <taxon>Digenea</taxon>
        <taxon>Plagiorchiida</taxon>
        <taxon>Troglotremata</taxon>
        <taxon>Troglotrematidae</taxon>
        <taxon>Paragonimus</taxon>
    </lineage>
</organism>
<reference evidence="3" key="1">
    <citation type="submission" date="2019-05" db="EMBL/GenBank/DDBJ databases">
        <title>Annotation for the trematode Paragonimus heterotremus.</title>
        <authorList>
            <person name="Choi Y.-J."/>
        </authorList>
    </citation>
    <scope>NUCLEOTIDE SEQUENCE</scope>
    <source>
        <strain evidence="3">LC</strain>
    </source>
</reference>
<protein>
    <submittedName>
        <fullName evidence="3">Uncharacterized protein</fullName>
    </submittedName>
</protein>
<evidence type="ECO:0000256" key="2">
    <source>
        <dbReference type="SAM" id="MobiDB-lite"/>
    </source>
</evidence>
<dbReference type="EMBL" id="LUCH01001154">
    <property type="protein sequence ID" value="KAF5403562.1"/>
    <property type="molecule type" value="Genomic_DNA"/>
</dbReference>
<comment type="caution">
    <text evidence="3">The sequence shown here is derived from an EMBL/GenBank/DDBJ whole genome shotgun (WGS) entry which is preliminary data.</text>
</comment>
<name>A0A8J4SRL4_9TREM</name>
<sequence>MESHDVADTNAPDLTEHPRYGTEASTLPARNSLLEKRLELASMKLRIRKLEKRIKRIEADHHIKHQHLNRSRLEARQLICLARQIRVCDTVLTHLKYYSDLNANRIIETIVRRRPSHNRFKRAEVAGTMTRQYGEL</sequence>
<feature type="coiled-coil region" evidence="1">
    <location>
        <begin position="33"/>
        <end position="60"/>
    </location>
</feature>
<dbReference type="Proteomes" id="UP000748531">
    <property type="component" value="Unassembled WGS sequence"/>
</dbReference>
<dbReference type="AlphaFoldDB" id="A0A8J4SRL4"/>
<evidence type="ECO:0000313" key="3">
    <source>
        <dbReference type="EMBL" id="KAF5403562.1"/>
    </source>
</evidence>